<evidence type="ECO:0000256" key="6">
    <source>
        <dbReference type="ARBA" id="ARBA00022989"/>
    </source>
</evidence>
<gene>
    <name evidence="12" type="primary">atpF</name>
    <name evidence="14" type="ORF">COT94_00770</name>
</gene>
<dbReference type="AlphaFoldDB" id="A0A2M6WUA0"/>
<evidence type="ECO:0000256" key="5">
    <source>
        <dbReference type="ARBA" id="ARBA00022781"/>
    </source>
</evidence>
<reference evidence="15" key="1">
    <citation type="submission" date="2017-09" db="EMBL/GenBank/DDBJ databases">
        <title>Depth-based differentiation of microbial function through sediment-hosted aquifers and enrichment of novel symbionts in the deep terrestrial subsurface.</title>
        <authorList>
            <person name="Probst A.J."/>
            <person name="Ladd B."/>
            <person name="Jarett J.K."/>
            <person name="Geller-Mcgrath D.E."/>
            <person name="Sieber C.M.K."/>
            <person name="Emerson J.B."/>
            <person name="Anantharaman K."/>
            <person name="Thomas B.C."/>
            <person name="Malmstrom R."/>
            <person name="Stieglmeier M."/>
            <person name="Klingl A."/>
            <person name="Woyke T."/>
            <person name="Ryan C.M."/>
            <person name="Banfield J.F."/>
        </authorList>
    </citation>
    <scope>NUCLEOTIDE SEQUENCE [LARGE SCALE GENOMIC DNA]</scope>
</reference>
<feature type="transmembrane region" description="Helical" evidence="12">
    <location>
        <begin position="12"/>
        <end position="34"/>
    </location>
</feature>
<protein>
    <recommendedName>
        <fullName evidence="12">ATP synthase subunit b</fullName>
    </recommendedName>
    <alternativeName>
        <fullName evidence="12">ATP synthase F(0) sector subunit b</fullName>
    </alternativeName>
    <alternativeName>
        <fullName evidence="12">ATPase subunit I</fullName>
    </alternativeName>
    <alternativeName>
        <fullName evidence="12">F-type ATPase subunit b</fullName>
        <shortName evidence="12">F-ATPase subunit b</shortName>
    </alternativeName>
</protein>
<evidence type="ECO:0000256" key="3">
    <source>
        <dbReference type="ARBA" id="ARBA00022547"/>
    </source>
</evidence>
<proteinExistence type="inferred from homology"/>
<evidence type="ECO:0000256" key="11">
    <source>
        <dbReference type="ARBA" id="ARBA00037847"/>
    </source>
</evidence>
<sequence>MDSLIQTFHLDWRLMLAQIINFGIVFGVLYWFVFRPLFKTVAERNQKIEQGLAEAKQSAESLIKAEADGRAFINQSKKEAAVILQEAREQAEVRRAEMLVEARAEIGQVINQEKIAMQQEKAVVLNDIKKELAGLISEALIKLLPEAANLASDKRMIDQVLKK</sequence>
<dbReference type="PANTHER" id="PTHR33445:SF2">
    <property type="entry name" value="ATP SYNTHASE SUBUNIT B', CHLOROPLASTIC"/>
    <property type="match status" value="1"/>
</dbReference>
<dbReference type="InterPro" id="IPR050059">
    <property type="entry name" value="ATP_synthase_B_chain"/>
</dbReference>
<dbReference type="Proteomes" id="UP000228533">
    <property type="component" value="Unassembled WGS sequence"/>
</dbReference>
<comment type="subcellular location">
    <subcellularLocation>
        <location evidence="12">Cell membrane</location>
        <topology evidence="12">Single-pass membrane protein</topology>
    </subcellularLocation>
    <subcellularLocation>
        <location evidence="11">Endomembrane system</location>
        <topology evidence="11">Single-pass membrane protein</topology>
    </subcellularLocation>
</comment>
<comment type="caution">
    <text evidence="14">The sequence shown here is derived from an EMBL/GenBank/DDBJ whole genome shotgun (WGS) entry which is preliminary data.</text>
</comment>
<keyword evidence="3 12" id="KW-0138">CF(0)</keyword>
<keyword evidence="6 12" id="KW-1133">Transmembrane helix</keyword>
<evidence type="ECO:0000256" key="10">
    <source>
        <dbReference type="ARBA" id="ARBA00025198"/>
    </source>
</evidence>
<comment type="function">
    <text evidence="12">Component of the F(0) channel, it forms part of the peripheral stalk, linking F(1) to F(0).</text>
</comment>
<comment type="subunit">
    <text evidence="12">F-type ATPases have 2 components, F(1) - the catalytic core - and F(0) - the membrane proton channel. F(1) has five subunits: alpha(3), beta(3), gamma(1), delta(1), epsilon(1). F(0) has three main subunits: a(1), b(2) and c(10-14). The alpha and beta chains form an alternating ring which encloses part of the gamma chain. F(1) is attached to F(0) by a central stalk formed by the gamma and epsilon chains, while a peripheral stalk is formed by the delta and b chains.</text>
</comment>
<dbReference type="CDD" id="cd06503">
    <property type="entry name" value="ATP-synt_Fo_b"/>
    <property type="match status" value="1"/>
</dbReference>
<dbReference type="GO" id="GO:0046933">
    <property type="term" value="F:proton-transporting ATP synthase activity, rotational mechanism"/>
    <property type="evidence" value="ECO:0007669"/>
    <property type="project" value="UniProtKB-UniRule"/>
</dbReference>
<dbReference type="GO" id="GO:0005886">
    <property type="term" value="C:plasma membrane"/>
    <property type="evidence" value="ECO:0007669"/>
    <property type="project" value="UniProtKB-SubCell"/>
</dbReference>
<evidence type="ECO:0000313" key="15">
    <source>
        <dbReference type="Proteomes" id="UP000228533"/>
    </source>
</evidence>
<evidence type="ECO:0000256" key="13">
    <source>
        <dbReference type="RuleBase" id="RU003848"/>
    </source>
</evidence>
<dbReference type="EMBL" id="PFAM01000006">
    <property type="protein sequence ID" value="PIT96354.1"/>
    <property type="molecule type" value="Genomic_DNA"/>
</dbReference>
<dbReference type="PANTHER" id="PTHR33445">
    <property type="entry name" value="ATP SYNTHASE SUBUNIT B', CHLOROPLASTIC"/>
    <property type="match status" value="1"/>
</dbReference>
<dbReference type="Gene3D" id="6.10.250.1580">
    <property type="match status" value="1"/>
</dbReference>
<evidence type="ECO:0000256" key="9">
    <source>
        <dbReference type="ARBA" id="ARBA00023310"/>
    </source>
</evidence>
<keyword evidence="9 12" id="KW-0066">ATP synthesis</keyword>
<evidence type="ECO:0000256" key="4">
    <source>
        <dbReference type="ARBA" id="ARBA00022692"/>
    </source>
</evidence>
<keyword evidence="4 12" id="KW-0812">Transmembrane</keyword>
<keyword evidence="8 12" id="KW-0472">Membrane</keyword>
<evidence type="ECO:0000256" key="12">
    <source>
        <dbReference type="HAMAP-Rule" id="MF_01398"/>
    </source>
</evidence>
<evidence type="ECO:0000256" key="8">
    <source>
        <dbReference type="ARBA" id="ARBA00023136"/>
    </source>
</evidence>
<evidence type="ECO:0000313" key="14">
    <source>
        <dbReference type="EMBL" id="PIT96354.1"/>
    </source>
</evidence>
<dbReference type="GO" id="GO:0012505">
    <property type="term" value="C:endomembrane system"/>
    <property type="evidence" value="ECO:0007669"/>
    <property type="project" value="UniProtKB-SubCell"/>
</dbReference>
<keyword evidence="12" id="KW-1003">Cell membrane</keyword>
<dbReference type="HAMAP" id="MF_01398">
    <property type="entry name" value="ATP_synth_b_bprime"/>
    <property type="match status" value="1"/>
</dbReference>
<keyword evidence="5 12" id="KW-0375">Hydrogen ion transport</keyword>
<accession>A0A2M6WUA0</accession>
<comment type="similarity">
    <text evidence="1 12 13">Belongs to the ATPase B chain family.</text>
</comment>
<keyword evidence="7 12" id="KW-0406">Ion transport</keyword>
<dbReference type="GO" id="GO:0046961">
    <property type="term" value="F:proton-transporting ATPase activity, rotational mechanism"/>
    <property type="evidence" value="ECO:0007669"/>
    <property type="project" value="TreeGrafter"/>
</dbReference>
<keyword evidence="2 12" id="KW-0813">Transport</keyword>
<name>A0A2M6WUA0_9BACT</name>
<evidence type="ECO:0000256" key="7">
    <source>
        <dbReference type="ARBA" id="ARBA00023065"/>
    </source>
</evidence>
<dbReference type="GO" id="GO:0045259">
    <property type="term" value="C:proton-transporting ATP synthase complex"/>
    <property type="evidence" value="ECO:0007669"/>
    <property type="project" value="UniProtKB-KW"/>
</dbReference>
<comment type="function">
    <text evidence="10 12">F(1)F(0) ATP synthase produces ATP from ADP in the presence of a proton or sodium gradient. F-type ATPases consist of two structural domains, F(1) containing the extramembraneous catalytic core and F(0) containing the membrane proton channel, linked together by a central stalk and a peripheral stalk. During catalysis, ATP synthesis in the catalytic domain of F(1) is coupled via a rotary mechanism of the central stalk subunits to proton translocation.</text>
</comment>
<dbReference type="InterPro" id="IPR002146">
    <property type="entry name" value="ATP_synth_b/b'su_bac/chlpt"/>
</dbReference>
<dbReference type="Pfam" id="PF00430">
    <property type="entry name" value="ATP-synt_B"/>
    <property type="match status" value="1"/>
</dbReference>
<evidence type="ECO:0000256" key="1">
    <source>
        <dbReference type="ARBA" id="ARBA00005513"/>
    </source>
</evidence>
<evidence type="ECO:0000256" key="2">
    <source>
        <dbReference type="ARBA" id="ARBA00022448"/>
    </source>
</evidence>
<organism evidence="14 15">
    <name type="scientific">Candidatus Falkowbacteria bacterium CG10_big_fil_rev_8_21_14_0_10_37_14</name>
    <dbReference type="NCBI Taxonomy" id="1974561"/>
    <lineage>
        <taxon>Bacteria</taxon>
        <taxon>Candidatus Falkowiibacteriota</taxon>
    </lineage>
</organism>